<name>A0ABQ7GVC3_DUNSA</name>
<reference evidence="1" key="1">
    <citation type="submission" date="2017-08" db="EMBL/GenBank/DDBJ databases">
        <authorList>
            <person name="Polle J.E."/>
            <person name="Barry K."/>
            <person name="Cushman J."/>
            <person name="Schmutz J."/>
            <person name="Tran D."/>
            <person name="Hathwaick L.T."/>
            <person name="Yim W.C."/>
            <person name="Jenkins J."/>
            <person name="Mckie-Krisberg Z.M."/>
            <person name="Prochnik S."/>
            <person name="Lindquist E."/>
            <person name="Dockter R.B."/>
            <person name="Adam C."/>
            <person name="Molina H."/>
            <person name="Bunkerborg J."/>
            <person name="Jin E."/>
            <person name="Buchheim M."/>
            <person name="Magnuson J."/>
        </authorList>
    </citation>
    <scope>NUCLEOTIDE SEQUENCE</scope>
    <source>
        <strain evidence="1">CCAP 19/18</strain>
    </source>
</reference>
<comment type="caution">
    <text evidence="1">The sequence shown here is derived from an EMBL/GenBank/DDBJ whole genome shotgun (WGS) entry which is preliminary data.</text>
</comment>
<dbReference type="Proteomes" id="UP000815325">
    <property type="component" value="Unassembled WGS sequence"/>
</dbReference>
<organism evidence="1 2">
    <name type="scientific">Dunaliella salina</name>
    <name type="common">Green alga</name>
    <name type="synonym">Protococcus salinus</name>
    <dbReference type="NCBI Taxonomy" id="3046"/>
    <lineage>
        <taxon>Eukaryota</taxon>
        <taxon>Viridiplantae</taxon>
        <taxon>Chlorophyta</taxon>
        <taxon>core chlorophytes</taxon>
        <taxon>Chlorophyceae</taxon>
        <taxon>CS clade</taxon>
        <taxon>Chlamydomonadales</taxon>
        <taxon>Dunaliellaceae</taxon>
        <taxon>Dunaliella</taxon>
    </lineage>
</organism>
<sequence>MPNPFELQNLRQRLKSLAEVCPQNGSMQTRQQLVAAAFGLSSDLSFLSQLFDVCVEACKDFKGCQGAAQTCIMGAAAALLYLPGRGLKVLQQFLACVFMPMLTSSRLPSQVYPQIASSLCSLLASEAGWAQLSGLLHICRQGLQKAGSVGSDASDAGGKKPGDMLCMPLHTCCCLAPSILEACCQSTPESTPTALESTHAESEAQTVAPKDEAGLDFHAQELLSSALEMLLPQVCRRQA</sequence>
<gene>
    <name evidence="1" type="ORF">DUNSADRAFT_2723</name>
</gene>
<accession>A0ABQ7GVC3</accession>
<proteinExistence type="predicted"/>
<keyword evidence="2" id="KW-1185">Reference proteome</keyword>
<dbReference type="EMBL" id="MU069575">
    <property type="protein sequence ID" value="KAF5838525.1"/>
    <property type="molecule type" value="Genomic_DNA"/>
</dbReference>
<protein>
    <submittedName>
        <fullName evidence="1">Uncharacterized protein</fullName>
    </submittedName>
</protein>
<evidence type="ECO:0000313" key="2">
    <source>
        <dbReference type="Proteomes" id="UP000815325"/>
    </source>
</evidence>
<evidence type="ECO:0000313" key="1">
    <source>
        <dbReference type="EMBL" id="KAF5838525.1"/>
    </source>
</evidence>